<dbReference type="Pfam" id="PF14890">
    <property type="entry name" value="Intein_splicing"/>
    <property type="match status" value="1"/>
</dbReference>
<dbReference type="PROSITE" id="PS50817">
    <property type="entry name" value="INTEIN_N_TER"/>
    <property type="match status" value="1"/>
</dbReference>
<dbReference type="InterPro" id="IPR006142">
    <property type="entry name" value="INTEIN"/>
</dbReference>
<keyword evidence="4" id="KW-0347">Helicase</keyword>
<dbReference type="Gene3D" id="3.10.28.10">
    <property type="entry name" value="Homing endonucleases"/>
    <property type="match status" value="1"/>
</dbReference>
<organism evidence="4">
    <name type="scientific">Myoviridae sp. ctJ2i1</name>
    <dbReference type="NCBI Taxonomy" id="2825079"/>
    <lineage>
        <taxon>Viruses</taxon>
        <taxon>Duplodnaviria</taxon>
        <taxon>Heunggongvirae</taxon>
        <taxon>Uroviricota</taxon>
        <taxon>Caudoviricetes</taxon>
    </lineage>
</organism>
<dbReference type="EMBL" id="BK016182">
    <property type="protein sequence ID" value="DAG00518.1"/>
    <property type="molecule type" value="Genomic_DNA"/>
</dbReference>
<name>A0A8S5V1B2_9CAUD</name>
<keyword evidence="2" id="KW-0651">Protein splicing</keyword>
<dbReference type="PRINTS" id="PR00379">
    <property type="entry name" value="INTEIN"/>
</dbReference>
<dbReference type="SMART" id="SM00305">
    <property type="entry name" value="HintC"/>
    <property type="match status" value="1"/>
</dbReference>
<proteinExistence type="predicted"/>
<keyword evidence="1" id="KW-0068">Autocatalytic cleavage</keyword>
<dbReference type="InterPro" id="IPR004860">
    <property type="entry name" value="LAGLIDADG_dom"/>
</dbReference>
<evidence type="ECO:0000259" key="3">
    <source>
        <dbReference type="PROSITE" id="PS50819"/>
    </source>
</evidence>
<dbReference type="SUPFAM" id="SSF55608">
    <property type="entry name" value="Homing endonucleases"/>
    <property type="match status" value="1"/>
</dbReference>
<dbReference type="InterPro" id="IPR027434">
    <property type="entry name" value="Homing_endonucl"/>
</dbReference>
<keyword evidence="4" id="KW-0067">ATP-binding</keyword>
<dbReference type="SMART" id="SM00306">
    <property type="entry name" value="HintN"/>
    <property type="match status" value="1"/>
</dbReference>
<dbReference type="CDD" id="cd00081">
    <property type="entry name" value="Hint"/>
    <property type="match status" value="2"/>
</dbReference>
<evidence type="ECO:0000256" key="1">
    <source>
        <dbReference type="ARBA" id="ARBA00022813"/>
    </source>
</evidence>
<dbReference type="InterPro" id="IPR030934">
    <property type="entry name" value="Intein_C"/>
</dbReference>
<evidence type="ECO:0000256" key="2">
    <source>
        <dbReference type="ARBA" id="ARBA00023000"/>
    </source>
</evidence>
<dbReference type="NCBIfam" id="TIGR01445">
    <property type="entry name" value="intein_Nterm"/>
    <property type="match status" value="1"/>
</dbReference>
<sequence>MKLEQDYSVKELMEMPLDDLVKLDYAKLSKEGKLVVIKRDPVMWAKSFVQIYNIDLDKYAPWTPRWYQAEMLRDRSLRKVFRCGRRCVTGNLEIQMPSTGKIKTVQELYDSQEEFEILALDDNYQVEIAQHAKVYDNGIKPVYRLMTSSGRTIDATDNHPFLTELGWAELSKLSVGENIAIPVKLNYFGDNSIEETELKILARKLNKDKSTIKEIPEEVFTLNREALSVFVSELIQDSFNEKEERPVNMLYISKSKKLVKQLAHLLLRYGIVTTFRQENDKYSLGFVNSKTHRRLKKKSHTSMFALYHSYKYQPVNDKLNKVFLSYLPVKELSPSDFKKVKFDKLSVEEYLKSKTLNKNEAREFAELLGFETISDILYGDIYWDKIVSIEYLGEQQTYDVSVPHYRNFIANDIISHNTGKTETMVVEALFNVFTRKNFIHMFVTPYQSQIRMIFDNIRQKIDSSALIKREVTRSTTNPHLLEFSNGSKIVGFTSGAGSGMSAASIRGWRADKLVCNLIV</sequence>
<dbReference type="InterPro" id="IPR003587">
    <property type="entry name" value="Hint_dom_N"/>
</dbReference>
<dbReference type="GO" id="GO:0004386">
    <property type="term" value="F:helicase activity"/>
    <property type="evidence" value="ECO:0007669"/>
    <property type="project" value="UniProtKB-KW"/>
</dbReference>
<feature type="domain" description="DOD-type homing endonuclease" evidence="3">
    <location>
        <begin position="183"/>
        <end position="271"/>
    </location>
</feature>
<dbReference type="GO" id="GO:0004519">
    <property type="term" value="F:endonuclease activity"/>
    <property type="evidence" value="ECO:0007669"/>
    <property type="project" value="InterPro"/>
</dbReference>
<dbReference type="SUPFAM" id="SSF51294">
    <property type="entry name" value="Hedgehog/intein (Hint) domain"/>
    <property type="match status" value="1"/>
</dbReference>
<dbReference type="InterPro" id="IPR004042">
    <property type="entry name" value="Intein_endonuc_central"/>
</dbReference>
<protein>
    <submittedName>
        <fullName evidence="4">Replicative DNA helicase</fullName>
    </submittedName>
</protein>
<dbReference type="Gene3D" id="2.170.16.10">
    <property type="entry name" value="Hedgehog/Intein (Hint) domain"/>
    <property type="match status" value="2"/>
</dbReference>
<reference evidence="4" key="1">
    <citation type="journal article" date="2021" name="Proc. Natl. Acad. Sci. U.S.A.">
        <title>A Catalog of Tens of Thousands of Viruses from Human Metagenomes Reveals Hidden Associations with Chronic Diseases.</title>
        <authorList>
            <person name="Tisza M.J."/>
            <person name="Buck C.B."/>
        </authorList>
    </citation>
    <scope>NUCLEOTIDE SEQUENCE</scope>
    <source>
        <strain evidence="4">CtJ2i1</strain>
    </source>
</reference>
<dbReference type="InterPro" id="IPR006141">
    <property type="entry name" value="Intein_N"/>
</dbReference>
<dbReference type="PROSITE" id="PS50818">
    <property type="entry name" value="INTEIN_C_TER"/>
    <property type="match status" value="1"/>
</dbReference>
<dbReference type="NCBIfam" id="TIGR01443">
    <property type="entry name" value="intein_Cterm"/>
    <property type="match status" value="1"/>
</dbReference>
<dbReference type="PROSITE" id="PS50819">
    <property type="entry name" value="INTEIN_ENDONUCLEASE"/>
    <property type="match status" value="1"/>
</dbReference>
<keyword evidence="4" id="KW-0378">Hydrolase</keyword>
<accession>A0A8S5V1B2</accession>
<dbReference type="GO" id="GO:0016539">
    <property type="term" value="P:intein-mediated protein splicing"/>
    <property type="evidence" value="ECO:0007669"/>
    <property type="project" value="InterPro"/>
</dbReference>
<keyword evidence="4" id="KW-0547">Nucleotide-binding</keyword>
<dbReference type="InterPro" id="IPR036844">
    <property type="entry name" value="Hint_dom_sf"/>
</dbReference>
<evidence type="ECO:0000313" key="4">
    <source>
        <dbReference type="EMBL" id="DAG00518.1"/>
    </source>
</evidence>
<dbReference type="Pfam" id="PF14528">
    <property type="entry name" value="LAGLIDADG_3"/>
    <property type="match status" value="1"/>
</dbReference>
<dbReference type="InterPro" id="IPR003586">
    <property type="entry name" value="Hint_dom_C"/>
</dbReference>